<protein>
    <submittedName>
        <fullName evidence="8">Putative membrane transporter protein YfcA</fullName>
    </submittedName>
</protein>
<feature type="transmembrane region" description="Helical" evidence="7">
    <location>
        <begin position="69"/>
        <end position="91"/>
    </location>
</feature>
<comment type="caution">
    <text evidence="8">The sequence shown here is derived from an EMBL/GenBank/DDBJ whole genome shotgun (WGS) entry which is preliminary data.</text>
</comment>
<proteinExistence type="predicted"/>
<evidence type="ECO:0000256" key="7">
    <source>
        <dbReference type="SAM" id="Phobius"/>
    </source>
</evidence>
<feature type="transmembrane region" description="Helical" evidence="7">
    <location>
        <begin position="97"/>
        <end position="115"/>
    </location>
</feature>
<dbReference type="GO" id="GO:0005886">
    <property type="term" value="C:plasma membrane"/>
    <property type="evidence" value="ECO:0007669"/>
    <property type="project" value="UniProtKB-SubCell"/>
</dbReference>
<feature type="transmembrane region" description="Helical" evidence="7">
    <location>
        <begin position="153"/>
        <end position="172"/>
    </location>
</feature>
<keyword evidence="3" id="KW-1003">Cell membrane</keyword>
<gene>
    <name evidence="8" type="primary">yfcA_12</name>
    <name evidence="8" type="ORF">SDC9_44664</name>
</gene>
<evidence type="ECO:0000256" key="5">
    <source>
        <dbReference type="ARBA" id="ARBA00022989"/>
    </source>
</evidence>
<evidence type="ECO:0000313" key="8">
    <source>
        <dbReference type="EMBL" id="MPL98459.1"/>
    </source>
</evidence>
<evidence type="ECO:0000256" key="4">
    <source>
        <dbReference type="ARBA" id="ARBA00022692"/>
    </source>
</evidence>
<reference evidence="8" key="1">
    <citation type="submission" date="2019-08" db="EMBL/GenBank/DDBJ databases">
        <authorList>
            <person name="Kucharzyk K."/>
            <person name="Murdoch R.W."/>
            <person name="Higgins S."/>
            <person name="Loffler F."/>
        </authorList>
    </citation>
    <scope>NUCLEOTIDE SEQUENCE</scope>
</reference>
<dbReference type="EMBL" id="VSSQ01000609">
    <property type="protein sequence ID" value="MPL98459.1"/>
    <property type="molecule type" value="Genomic_DNA"/>
</dbReference>
<name>A0A644W3Z3_9ZZZZ</name>
<evidence type="ECO:0000256" key="3">
    <source>
        <dbReference type="ARBA" id="ARBA00022475"/>
    </source>
</evidence>
<dbReference type="Pfam" id="PF01925">
    <property type="entry name" value="TauE"/>
    <property type="match status" value="1"/>
</dbReference>
<feature type="transmembrane region" description="Helical" evidence="7">
    <location>
        <begin position="127"/>
        <end position="147"/>
    </location>
</feature>
<evidence type="ECO:0000256" key="6">
    <source>
        <dbReference type="ARBA" id="ARBA00023136"/>
    </source>
</evidence>
<keyword evidence="5 7" id="KW-1133">Transmembrane helix</keyword>
<dbReference type="InterPro" id="IPR052017">
    <property type="entry name" value="TSUP"/>
</dbReference>
<sequence>MNILILLCPIIAFGSFVDAIAGGGGLITLTAYVALGLPPQTALGNNKFASASGTLVASIQYLRKSQVSLSIATVATLFSFIGSVVGSFLATRYADTYLNYLLVILVPAVALFMVFKPDFGQAKEKSRLLLFSLASITGLVIGAYDGFFGPGTGMFLTLIFTSVLGMDLLKACGTARIVNLASNAAALAMFLSHGVIDFSIAIPCAVSAVIGGFLGSRLALKIGVNVVKPVMLFVLFLLLVKVAVSLF</sequence>
<dbReference type="InterPro" id="IPR002781">
    <property type="entry name" value="TM_pro_TauE-like"/>
</dbReference>
<keyword evidence="4 7" id="KW-0812">Transmembrane</keyword>
<evidence type="ECO:0000256" key="2">
    <source>
        <dbReference type="ARBA" id="ARBA00022448"/>
    </source>
</evidence>
<organism evidence="8">
    <name type="scientific">bioreactor metagenome</name>
    <dbReference type="NCBI Taxonomy" id="1076179"/>
    <lineage>
        <taxon>unclassified sequences</taxon>
        <taxon>metagenomes</taxon>
        <taxon>ecological metagenomes</taxon>
    </lineage>
</organism>
<comment type="subcellular location">
    <subcellularLocation>
        <location evidence="1">Cell membrane</location>
        <topology evidence="1">Multi-pass membrane protein</topology>
    </subcellularLocation>
</comment>
<dbReference type="AlphaFoldDB" id="A0A644W3Z3"/>
<dbReference type="PANTHER" id="PTHR30269">
    <property type="entry name" value="TRANSMEMBRANE PROTEIN YFCA"/>
    <property type="match status" value="1"/>
</dbReference>
<accession>A0A644W3Z3</accession>
<evidence type="ECO:0000256" key="1">
    <source>
        <dbReference type="ARBA" id="ARBA00004651"/>
    </source>
</evidence>
<dbReference type="PANTHER" id="PTHR30269:SF0">
    <property type="entry name" value="MEMBRANE TRANSPORTER PROTEIN YFCA-RELATED"/>
    <property type="match status" value="1"/>
</dbReference>
<keyword evidence="6 7" id="KW-0472">Membrane</keyword>
<feature type="transmembrane region" description="Helical" evidence="7">
    <location>
        <begin position="184"/>
        <end position="214"/>
    </location>
</feature>
<keyword evidence="2" id="KW-0813">Transport</keyword>
<feature type="transmembrane region" description="Helical" evidence="7">
    <location>
        <begin position="226"/>
        <end position="244"/>
    </location>
</feature>